<gene>
    <name evidence="2" type="ORF">DAPPUDRAFT_325040</name>
</gene>
<dbReference type="KEGG" id="dpx:DAPPUDRAFT_325040"/>
<dbReference type="OrthoDB" id="626167at2759"/>
<dbReference type="InterPro" id="IPR011009">
    <property type="entry name" value="Kinase-like_dom_sf"/>
</dbReference>
<dbReference type="AlphaFoldDB" id="E9H3I9"/>
<organism evidence="2 3">
    <name type="scientific">Daphnia pulex</name>
    <name type="common">Water flea</name>
    <dbReference type="NCBI Taxonomy" id="6669"/>
    <lineage>
        <taxon>Eukaryota</taxon>
        <taxon>Metazoa</taxon>
        <taxon>Ecdysozoa</taxon>
        <taxon>Arthropoda</taxon>
        <taxon>Crustacea</taxon>
        <taxon>Branchiopoda</taxon>
        <taxon>Diplostraca</taxon>
        <taxon>Cladocera</taxon>
        <taxon>Anomopoda</taxon>
        <taxon>Daphniidae</taxon>
        <taxon>Daphnia</taxon>
    </lineage>
</organism>
<dbReference type="GO" id="GO:0051082">
    <property type="term" value="F:unfolded protein binding"/>
    <property type="evidence" value="ECO:0000318"/>
    <property type="project" value="GO_Central"/>
</dbReference>
<dbReference type="eggNOG" id="KOG1027">
    <property type="taxonomic scope" value="Eukaryota"/>
</dbReference>
<dbReference type="PROSITE" id="PS00108">
    <property type="entry name" value="PROTEIN_KINASE_ST"/>
    <property type="match status" value="1"/>
</dbReference>
<dbReference type="HOGENOM" id="CLU_426583_0_0_1"/>
<dbReference type="Gene3D" id="1.10.510.10">
    <property type="entry name" value="Transferase(Phosphotransferase) domain 1"/>
    <property type="match status" value="3"/>
</dbReference>
<dbReference type="InParanoid" id="E9H3I9"/>
<feature type="domain" description="Protein kinase" evidence="1">
    <location>
        <begin position="17"/>
        <end position="346"/>
    </location>
</feature>
<name>E9H3I9_DAPPU</name>
<dbReference type="Proteomes" id="UP000000305">
    <property type="component" value="Unassembled WGS sequence"/>
</dbReference>
<dbReference type="PANTHER" id="PTHR13954:SF6">
    <property type="entry name" value="NON-SPECIFIC SERINE_THREONINE PROTEIN KINASE"/>
    <property type="match status" value="1"/>
</dbReference>
<dbReference type="InterPro" id="IPR045133">
    <property type="entry name" value="IRE1/2-like"/>
</dbReference>
<dbReference type="GO" id="GO:0004521">
    <property type="term" value="F:RNA endonuclease activity"/>
    <property type="evidence" value="ECO:0000318"/>
    <property type="project" value="GO_Central"/>
</dbReference>
<dbReference type="STRING" id="6669.E9H3I9"/>
<keyword evidence="3" id="KW-1185">Reference proteome</keyword>
<dbReference type="FunFam" id="3.30.200.20:FF:001130">
    <property type="entry name" value="Uncharacterized protein"/>
    <property type="match status" value="1"/>
</dbReference>
<dbReference type="GO" id="GO:0036498">
    <property type="term" value="P:IRE1-mediated unfolded protein response"/>
    <property type="evidence" value="ECO:0000318"/>
    <property type="project" value="GO_Central"/>
</dbReference>
<dbReference type="InterPro" id="IPR000719">
    <property type="entry name" value="Prot_kinase_dom"/>
</dbReference>
<proteinExistence type="predicted"/>
<dbReference type="InterPro" id="IPR008271">
    <property type="entry name" value="Ser/Thr_kinase_AS"/>
</dbReference>
<evidence type="ECO:0000313" key="3">
    <source>
        <dbReference type="Proteomes" id="UP000000305"/>
    </source>
</evidence>
<dbReference type="GO" id="GO:0004674">
    <property type="term" value="F:protein serine/threonine kinase activity"/>
    <property type="evidence" value="ECO:0000318"/>
    <property type="project" value="GO_Central"/>
</dbReference>
<dbReference type="Gene3D" id="3.30.200.20">
    <property type="entry name" value="Phosphorylase Kinase, domain 1"/>
    <property type="match status" value="1"/>
</dbReference>
<dbReference type="GO" id="GO:0005783">
    <property type="term" value="C:endoplasmic reticulum"/>
    <property type="evidence" value="ECO:0000318"/>
    <property type="project" value="GO_Central"/>
</dbReference>
<feature type="domain" description="Protein kinase" evidence="1">
    <location>
        <begin position="423"/>
        <end position="642"/>
    </location>
</feature>
<protein>
    <recommendedName>
        <fullName evidence="1">Protein kinase domain-containing protein</fullName>
    </recommendedName>
</protein>
<accession>E9H3I9</accession>
<dbReference type="PROSITE" id="PS00109">
    <property type="entry name" value="PROTEIN_KINASE_TYR"/>
    <property type="match status" value="1"/>
</dbReference>
<reference evidence="2 3" key="1">
    <citation type="journal article" date="2011" name="Science">
        <title>The ecoresponsive genome of Daphnia pulex.</title>
        <authorList>
            <person name="Colbourne J.K."/>
            <person name="Pfrender M.E."/>
            <person name="Gilbert D."/>
            <person name="Thomas W.K."/>
            <person name="Tucker A."/>
            <person name="Oakley T.H."/>
            <person name="Tokishita S."/>
            <person name="Aerts A."/>
            <person name="Arnold G.J."/>
            <person name="Basu M.K."/>
            <person name="Bauer D.J."/>
            <person name="Caceres C.E."/>
            <person name="Carmel L."/>
            <person name="Casola C."/>
            <person name="Choi J.H."/>
            <person name="Detter J.C."/>
            <person name="Dong Q."/>
            <person name="Dusheyko S."/>
            <person name="Eads B.D."/>
            <person name="Frohlich T."/>
            <person name="Geiler-Samerotte K.A."/>
            <person name="Gerlach D."/>
            <person name="Hatcher P."/>
            <person name="Jogdeo S."/>
            <person name="Krijgsveld J."/>
            <person name="Kriventseva E.V."/>
            <person name="Kultz D."/>
            <person name="Laforsch C."/>
            <person name="Lindquist E."/>
            <person name="Lopez J."/>
            <person name="Manak J.R."/>
            <person name="Muller J."/>
            <person name="Pangilinan J."/>
            <person name="Patwardhan R.P."/>
            <person name="Pitluck S."/>
            <person name="Pritham E.J."/>
            <person name="Rechtsteiner A."/>
            <person name="Rho M."/>
            <person name="Rogozin I.B."/>
            <person name="Sakarya O."/>
            <person name="Salamov A."/>
            <person name="Schaack S."/>
            <person name="Shapiro H."/>
            <person name="Shiga Y."/>
            <person name="Skalitzky C."/>
            <person name="Smith Z."/>
            <person name="Souvorov A."/>
            <person name="Sung W."/>
            <person name="Tang Z."/>
            <person name="Tsuchiya D."/>
            <person name="Tu H."/>
            <person name="Vos H."/>
            <person name="Wang M."/>
            <person name="Wolf Y.I."/>
            <person name="Yamagata H."/>
            <person name="Yamada T."/>
            <person name="Ye Y."/>
            <person name="Shaw J.R."/>
            <person name="Andrews J."/>
            <person name="Crease T.J."/>
            <person name="Tang H."/>
            <person name="Lucas S.M."/>
            <person name="Robertson H.M."/>
            <person name="Bork P."/>
            <person name="Koonin E.V."/>
            <person name="Zdobnov E.M."/>
            <person name="Grigoriev I.V."/>
            <person name="Lynch M."/>
            <person name="Boore J.L."/>
        </authorList>
    </citation>
    <scope>NUCLEOTIDE SEQUENCE [LARGE SCALE GENOMIC DNA]</scope>
</reference>
<dbReference type="PROSITE" id="PS50011">
    <property type="entry name" value="PROTEIN_KINASE_DOM"/>
    <property type="match status" value="2"/>
</dbReference>
<sequence>MAGQVYVKSGKSFRYQAIYENVVGRGAHGKVFAGHFKPNLNSSWNKVSGEVKQAAIKRVEINFSEENWMDIKNDREVVALKELRHPCIVRLFAVEDDGNFRNYIFELCQGTLEDFITKKYDRLIMPVETEGLYQMASGLRFIHEKKMIHRDIKPENVLVYLHEEGQRRAWLKISDLGFTKPLKEDGIHYDLASGLKGTEHYMAPELNVLKNSTERVLDKDCTIASDVYAAGCTFFRYLNGGLHPFGKGFNIELNILEGNPINVTIDESLSPVIVEQNENFDKTGTMNVGDVQFDRRKILGRERYGMVFAGTFKGEKVAVKRIDIMDSNPTNNREVLNLQLLNHPNVVQFIHFEKDNDFGYIVLERCAASLQDYYIKEGFTRKYKGPMPTDEQVLFQLANGLEYIHSKKILHRDISPANILISLTKPVEMKWSGFGSSKPVNERGSCSLSGLRGTDNWMSPEQLRIMMKSEENADHGRGSIKRSPLAVKKVPRENCTTKSFEELKQINHPNIIRFLHFHEDDLYKYFGMEMCVASLDHLFLPDDDPKKYKGPIPSDEQFCFQLISGLEYIHEQNLVHGSIKPTNILISSKENPQIKLSDFGFTTSCLNDGHSTKRLISGFLSSQYWLAPELLESSKVEVVLTT</sequence>
<dbReference type="InterPro" id="IPR008266">
    <property type="entry name" value="Tyr_kinase_AS"/>
</dbReference>
<dbReference type="SUPFAM" id="SSF56112">
    <property type="entry name" value="Protein kinase-like (PK-like)"/>
    <property type="match status" value="3"/>
</dbReference>
<evidence type="ECO:0000313" key="2">
    <source>
        <dbReference type="EMBL" id="EFX73522.1"/>
    </source>
</evidence>
<dbReference type="CDD" id="cd00180">
    <property type="entry name" value="PKc"/>
    <property type="match status" value="2"/>
</dbReference>
<dbReference type="Pfam" id="PF00069">
    <property type="entry name" value="Pkinase"/>
    <property type="match status" value="3"/>
</dbReference>
<dbReference type="PANTHER" id="PTHR13954">
    <property type="entry name" value="IRE1-RELATED"/>
    <property type="match status" value="1"/>
</dbReference>
<dbReference type="PhylomeDB" id="E9H3I9"/>
<dbReference type="GO" id="GO:0005524">
    <property type="term" value="F:ATP binding"/>
    <property type="evidence" value="ECO:0007669"/>
    <property type="project" value="InterPro"/>
</dbReference>
<dbReference type="SMART" id="SM00220">
    <property type="entry name" value="S_TKc"/>
    <property type="match status" value="2"/>
</dbReference>
<evidence type="ECO:0000259" key="1">
    <source>
        <dbReference type="PROSITE" id="PS50011"/>
    </source>
</evidence>
<dbReference type="EMBL" id="GL732589">
    <property type="protein sequence ID" value="EFX73522.1"/>
    <property type="molecule type" value="Genomic_DNA"/>
</dbReference>
<dbReference type="GO" id="GO:0070059">
    <property type="term" value="P:intrinsic apoptotic signaling pathway in response to endoplasmic reticulum stress"/>
    <property type="evidence" value="ECO:0000318"/>
    <property type="project" value="GO_Central"/>
</dbReference>